<dbReference type="InterPro" id="IPR051163">
    <property type="entry name" value="Sodium:Solute_Symporter_SSF"/>
</dbReference>
<feature type="transmembrane region" description="Helical" evidence="11">
    <location>
        <begin position="6"/>
        <end position="27"/>
    </location>
</feature>
<feature type="transmembrane region" description="Helical" evidence="11">
    <location>
        <begin position="561"/>
        <end position="580"/>
    </location>
</feature>
<keyword evidence="13" id="KW-1185">Reference proteome</keyword>
<feature type="transmembrane region" description="Helical" evidence="11">
    <location>
        <begin position="156"/>
        <end position="173"/>
    </location>
</feature>
<protein>
    <recommendedName>
        <fullName evidence="14">Sodium/solute symporter</fullName>
    </recommendedName>
</protein>
<keyword evidence="8" id="KW-0406">Ion transport</keyword>
<evidence type="ECO:0000256" key="11">
    <source>
        <dbReference type="SAM" id="Phobius"/>
    </source>
</evidence>
<gene>
    <name evidence="12" type="ORF">PPYR_10822</name>
</gene>
<reference evidence="12 13" key="1">
    <citation type="journal article" date="2018" name="Elife">
        <title>Firefly genomes illuminate parallel origins of bioluminescence in beetles.</title>
        <authorList>
            <person name="Fallon T.R."/>
            <person name="Lower S.E."/>
            <person name="Chang C.H."/>
            <person name="Bessho-Uehara M."/>
            <person name="Martin G.J."/>
            <person name="Bewick A.J."/>
            <person name="Behringer M."/>
            <person name="Debat H.J."/>
            <person name="Wong I."/>
            <person name="Day J.C."/>
            <person name="Suvorov A."/>
            <person name="Silva C.J."/>
            <person name="Stanger-Hall K.F."/>
            <person name="Hall D.W."/>
            <person name="Schmitz R.J."/>
            <person name="Nelson D.R."/>
            <person name="Lewis S.M."/>
            <person name="Shigenobu S."/>
            <person name="Bybee S.M."/>
            <person name="Larracuente A.M."/>
            <person name="Oba Y."/>
            <person name="Weng J.K."/>
        </authorList>
    </citation>
    <scope>NUCLEOTIDE SEQUENCE [LARGE SCALE GENOMIC DNA]</scope>
    <source>
        <strain evidence="12">1611_PpyrPB1</strain>
        <tissue evidence="12">Whole body</tissue>
    </source>
</reference>
<feature type="transmembrane region" description="Helical" evidence="11">
    <location>
        <begin position="180"/>
        <end position="202"/>
    </location>
</feature>
<feature type="transmembrane region" description="Helical" evidence="11">
    <location>
        <begin position="48"/>
        <end position="67"/>
    </location>
</feature>
<comment type="similarity">
    <text evidence="2">Belongs to the sodium:solute symporter (SSF) (TC 2.A.21) family.</text>
</comment>
<sequence>MDLAFSWFDYALFFGMLGLSIMIGIYFGFDREKQTKKDYVLGGKNMDVLPISISLIASQISGITLLAVPADIYNYGSNYIWLCISIPLVCVINNYVFLPLFFQLQLTSIYEYLSLRFDKRVEVVGSLLFIFSIFFHNPIVIYIPALALAQATGTDLHSTIVFVCVICTFYTGVGGLKAVVWTDVLQCVGIFGSIGVVVFVGAKSVGGFSEVLATAERGGRMDIFELKLNPFVRDGFVPVIIGGSLQYMTYICFNQGYMQKFLAVRTLQKAKRAQQIYCLGVIGTIAACVLTGNILYAKYHNCDPFLSNKINRSDQLLPYFVIELAQNLPGLPGVFIAGVFSAALSTFSASLNTAATAIYQDFILPIRPTIQKDQECRILKVIVLVFGVVCTVLAMFVDKVRGVLSFSIAVNSIVSGPLLGVFILGTLVPAANSRGAFYGCMSAIIVLSWMVIGNQWYASQDFFVKPISTSDCNLSLIVEERIQTSAVDPPFFLYRISFWYNTLIGSAVVVIVGLVTSFFTIDKGKTLHASLLQKLPKRAKKMEVTTPASSSYGHQFTWTDYTFFGGMLAMSTIIGIYFGFFGKKQNTASEYLMGGKRMHAIPIAASQVACQISATTLLAVPADIYKFGANYMWLSVSTLLVSIAVYKIYLPVFYNLQLTSIYEYLQMRFDRKMRILSSFLTIVSMLVFCPVAIYIPSLAFAQVSGVNVMLVASVTSIICVFYTTVGGLKAVVWTDTFQFVVMVITFSIVFVMGLSSVGGFASVVDRSIAGRRFEVLDFSFDPTLRDSFSALIIGGTAQWIAFTGTNQAVLQKYLSVPTFKDARSALVIYTICISIIHVFAVFMGLLVYAKYWNCDPLASNQISRIEQLLPHFVMEVAGSLPGLPGVFIAGVFSAGLSSLSACLNAISGVIYEDFVSHFLSKSTSQQRISNVLKVIVAGMGIVCTLLVFILDNVKGIFPFYIGLMAVATGPLLGIFTMGLLVPFVNSKGAFYGGIFSMIVIGWIALQNQWYQSHGLNDEFLKPISTDGCYNSSFDISNTSQVERPIFLYRISFWFYALIGAVVSMACGFVISCFTGHDKAPVPKKLLSPIVHGFLSRASSKDSVEPEKIPLNSF</sequence>
<name>A0A5N4AHH6_PHOPY</name>
<feature type="transmembrane region" description="Helical" evidence="11">
    <location>
        <begin position="737"/>
        <end position="764"/>
    </location>
</feature>
<feature type="transmembrane region" description="Helical" evidence="11">
    <location>
        <begin position="886"/>
        <end position="911"/>
    </location>
</feature>
<dbReference type="PANTHER" id="PTHR42985">
    <property type="entry name" value="SODIUM-COUPLED MONOCARBOXYLATE TRANSPORTER"/>
    <property type="match status" value="1"/>
</dbReference>
<evidence type="ECO:0000256" key="8">
    <source>
        <dbReference type="ARBA" id="ARBA00023065"/>
    </source>
</evidence>
<evidence type="ECO:0000256" key="5">
    <source>
        <dbReference type="ARBA" id="ARBA00022692"/>
    </source>
</evidence>
<keyword evidence="7" id="KW-0915">Sodium</keyword>
<keyword evidence="3" id="KW-0813">Transport</keyword>
<feature type="transmembrane region" description="Helical" evidence="11">
    <location>
        <begin position="498"/>
        <end position="521"/>
    </location>
</feature>
<proteinExistence type="inferred from homology"/>
<dbReference type="InterPro" id="IPR001734">
    <property type="entry name" value="Na/solute_symporter"/>
</dbReference>
<keyword evidence="9 11" id="KW-0472">Membrane</keyword>
<keyword evidence="10" id="KW-0739">Sodium transport</keyword>
<dbReference type="NCBIfam" id="TIGR00813">
    <property type="entry name" value="sss"/>
    <property type="match status" value="2"/>
</dbReference>
<organism evidence="12 13">
    <name type="scientific">Photinus pyralis</name>
    <name type="common">Common eastern firefly</name>
    <name type="synonym">Lampyris pyralis</name>
    <dbReference type="NCBI Taxonomy" id="7054"/>
    <lineage>
        <taxon>Eukaryota</taxon>
        <taxon>Metazoa</taxon>
        <taxon>Ecdysozoa</taxon>
        <taxon>Arthropoda</taxon>
        <taxon>Hexapoda</taxon>
        <taxon>Insecta</taxon>
        <taxon>Pterygota</taxon>
        <taxon>Neoptera</taxon>
        <taxon>Endopterygota</taxon>
        <taxon>Coleoptera</taxon>
        <taxon>Polyphaga</taxon>
        <taxon>Elateriformia</taxon>
        <taxon>Elateroidea</taxon>
        <taxon>Lampyridae</taxon>
        <taxon>Lampyrinae</taxon>
        <taxon>Photinus</taxon>
    </lineage>
</organism>
<evidence type="ECO:0000256" key="6">
    <source>
        <dbReference type="ARBA" id="ARBA00022989"/>
    </source>
</evidence>
<dbReference type="AlphaFoldDB" id="A0A5N4AHH6"/>
<feature type="transmembrane region" description="Helical" evidence="11">
    <location>
        <begin position="1052"/>
        <end position="1074"/>
    </location>
</feature>
<feature type="transmembrane region" description="Helical" evidence="11">
    <location>
        <begin position="632"/>
        <end position="654"/>
    </location>
</feature>
<feature type="transmembrane region" description="Helical" evidence="11">
    <location>
        <begin position="378"/>
        <end position="397"/>
    </location>
</feature>
<feature type="transmembrane region" description="Helical" evidence="11">
    <location>
        <begin position="707"/>
        <end position="725"/>
    </location>
</feature>
<comment type="caution">
    <text evidence="12">The sequence shown here is derived from an EMBL/GenBank/DDBJ whole genome shotgun (WGS) entry which is preliminary data.</text>
</comment>
<dbReference type="GO" id="GO:0005886">
    <property type="term" value="C:plasma membrane"/>
    <property type="evidence" value="ECO:0007669"/>
    <property type="project" value="UniProtKB-SubCell"/>
</dbReference>
<dbReference type="InterPro" id="IPR038377">
    <property type="entry name" value="Na/Glc_symporter_sf"/>
</dbReference>
<evidence type="ECO:0000256" key="3">
    <source>
        <dbReference type="ARBA" id="ARBA00022448"/>
    </source>
</evidence>
<feature type="transmembrane region" description="Helical" evidence="11">
    <location>
        <begin position="123"/>
        <end position="144"/>
    </location>
</feature>
<evidence type="ECO:0000256" key="4">
    <source>
        <dbReference type="ARBA" id="ARBA00022475"/>
    </source>
</evidence>
<dbReference type="EMBL" id="VVIM01000007">
    <property type="protein sequence ID" value="KAB0796761.1"/>
    <property type="molecule type" value="Genomic_DNA"/>
</dbReference>
<feature type="transmembrane region" description="Helical" evidence="11">
    <location>
        <begin position="79"/>
        <end position="102"/>
    </location>
</feature>
<dbReference type="InParanoid" id="A0A5N4AHH6"/>
<evidence type="ECO:0000256" key="1">
    <source>
        <dbReference type="ARBA" id="ARBA00004651"/>
    </source>
</evidence>
<feature type="transmembrane region" description="Helical" evidence="11">
    <location>
        <begin position="988"/>
        <end position="1005"/>
    </location>
</feature>
<feature type="transmembrane region" description="Helical" evidence="11">
    <location>
        <begin position="403"/>
        <end position="424"/>
    </location>
</feature>
<accession>A0A5N4AHH6</accession>
<feature type="transmembrane region" description="Helical" evidence="11">
    <location>
        <begin position="436"/>
        <end position="457"/>
    </location>
</feature>
<evidence type="ECO:0000313" key="12">
    <source>
        <dbReference type="EMBL" id="KAB0796761.1"/>
    </source>
</evidence>
<keyword evidence="5 11" id="KW-0812">Transmembrane</keyword>
<dbReference type="Pfam" id="PF00474">
    <property type="entry name" value="SSF"/>
    <property type="match status" value="2"/>
</dbReference>
<feature type="transmembrane region" description="Helical" evidence="11">
    <location>
        <begin position="956"/>
        <end position="981"/>
    </location>
</feature>
<dbReference type="PROSITE" id="PS50283">
    <property type="entry name" value="NA_SOLUT_SYMP_3"/>
    <property type="match status" value="2"/>
</dbReference>
<dbReference type="PANTHER" id="PTHR42985:SF21">
    <property type="entry name" value="SODIUM-DEPENDENT MULTIVITAMIN TRANSPORTER-LIKE PROTEIN"/>
    <property type="match status" value="1"/>
</dbReference>
<feature type="transmembrane region" description="Helical" evidence="11">
    <location>
        <begin position="931"/>
        <end position="950"/>
    </location>
</feature>
<evidence type="ECO:0008006" key="14">
    <source>
        <dbReference type="Google" id="ProtNLM"/>
    </source>
</evidence>
<keyword evidence="6 11" id="KW-1133">Transmembrane helix</keyword>
<dbReference type="GO" id="GO:0015293">
    <property type="term" value="F:symporter activity"/>
    <property type="evidence" value="ECO:0007669"/>
    <property type="project" value="TreeGrafter"/>
</dbReference>
<evidence type="ECO:0000256" key="2">
    <source>
        <dbReference type="ARBA" id="ARBA00006434"/>
    </source>
</evidence>
<keyword evidence="4" id="KW-1003">Cell membrane</keyword>
<dbReference type="Proteomes" id="UP000327044">
    <property type="component" value="Unassembled WGS sequence"/>
</dbReference>
<evidence type="ECO:0000256" key="7">
    <source>
        <dbReference type="ARBA" id="ARBA00023053"/>
    </source>
</evidence>
<dbReference type="Gene3D" id="1.20.1730.10">
    <property type="entry name" value="Sodium/glucose cotransporter"/>
    <property type="match status" value="2"/>
</dbReference>
<evidence type="ECO:0000256" key="10">
    <source>
        <dbReference type="ARBA" id="ARBA00023201"/>
    </source>
</evidence>
<feature type="transmembrane region" description="Helical" evidence="11">
    <location>
        <begin position="826"/>
        <end position="849"/>
    </location>
</feature>
<evidence type="ECO:0000313" key="13">
    <source>
        <dbReference type="Proteomes" id="UP000327044"/>
    </source>
</evidence>
<dbReference type="GO" id="GO:0006814">
    <property type="term" value="P:sodium ion transport"/>
    <property type="evidence" value="ECO:0007669"/>
    <property type="project" value="UniProtKB-KW"/>
</dbReference>
<evidence type="ECO:0000256" key="9">
    <source>
        <dbReference type="ARBA" id="ARBA00023136"/>
    </source>
</evidence>
<feature type="transmembrane region" description="Helical" evidence="11">
    <location>
        <begin position="334"/>
        <end position="358"/>
    </location>
</feature>
<dbReference type="CDD" id="cd11492">
    <property type="entry name" value="SLC5sbd_NIS-SMVT"/>
    <property type="match status" value="2"/>
</dbReference>
<feature type="transmembrane region" description="Helical" evidence="11">
    <location>
        <begin position="674"/>
        <end position="695"/>
    </location>
</feature>
<comment type="subcellular location">
    <subcellularLocation>
        <location evidence="1">Cell membrane</location>
        <topology evidence="1">Multi-pass membrane protein</topology>
    </subcellularLocation>
</comment>
<feature type="transmembrane region" description="Helical" evidence="11">
    <location>
        <begin position="235"/>
        <end position="253"/>
    </location>
</feature>
<feature type="transmembrane region" description="Helical" evidence="11">
    <location>
        <begin position="274"/>
        <end position="296"/>
    </location>
</feature>